<reference evidence="1 2" key="1">
    <citation type="submission" date="2021-03" db="EMBL/GenBank/DDBJ databases">
        <title>Sequencing the genomes of 1000 actinobacteria strains.</title>
        <authorList>
            <person name="Klenk H.-P."/>
        </authorList>
    </citation>
    <scope>NUCLEOTIDE SEQUENCE [LARGE SCALE GENOMIC DNA]</scope>
    <source>
        <strain evidence="1 2">DSM 44580</strain>
    </source>
</reference>
<dbReference type="Proteomes" id="UP001519363">
    <property type="component" value="Unassembled WGS sequence"/>
</dbReference>
<protein>
    <submittedName>
        <fullName evidence="1">2-polyprenyl-6-methoxyphenol hydroxylase-like FAD-dependent oxidoreductase</fullName>
    </submittedName>
</protein>
<name>A0ABS5AS13_9PSEU</name>
<dbReference type="RefSeq" id="WP_143342870.1">
    <property type="nucleotide sequence ID" value="NZ_JAGIOO010000001.1"/>
</dbReference>
<proteinExistence type="predicted"/>
<accession>A0ABS5AS13</accession>
<gene>
    <name evidence="1" type="ORF">JOF53_008083</name>
</gene>
<dbReference type="PANTHER" id="PTHR43422:SF3">
    <property type="entry name" value="THIAMINE THIAZOLE SYNTHASE"/>
    <property type="match status" value="1"/>
</dbReference>
<evidence type="ECO:0000313" key="1">
    <source>
        <dbReference type="EMBL" id="MBP2479211.1"/>
    </source>
</evidence>
<dbReference type="InterPro" id="IPR036188">
    <property type="entry name" value="FAD/NAD-bd_sf"/>
</dbReference>
<keyword evidence="2" id="KW-1185">Reference proteome</keyword>
<comment type="caution">
    <text evidence="1">The sequence shown here is derived from an EMBL/GenBank/DDBJ whole genome shotgun (WGS) entry which is preliminary data.</text>
</comment>
<sequence length="453" mass="49555">MEATRRGHPWGHAVVIGAGIAGLVTARVLADHFGRVTVLEQDLVDGETEYRSGVPQARHPHALLARGGQILDELFPGLSTELTEAGAPIGDYGQVMRMRLPTGWAPRGPLGITMQTFTRVRLEGAIRRRVLVRPEITLVGGFRAAGLVFDSTAQRVTGVRGRQRAEDRSERDLVIDDADLVVDASGRTTKLPDWLAGAGYGEPEVRTVDGKLSYASRLFHAPENFTRDWTSTAQLVLAPGRRGGGVVAVEEGRWLITMIGAGGETPPNDEEGFLAYARSLDNPHIAECITEGKPAGPLYRAVNLTNRWTRYHRMKRWPDRLVAIGDTVCTFNPMYGQGMTVSAMQADALRVMLADRARGGGLDGFARRFQRRTAKVIQLPWLIATQADRGWTEGKPGLFDKAASGYLGAVMNAMPEEIDLYRRFYQVAQLVKGPAVLVSPKVLARVARGRRSA</sequence>
<dbReference type="PANTHER" id="PTHR43422">
    <property type="entry name" value="THIAMINE THIAZOLE SYNTHASE"/>
    <property type="match status" value="1"/>
</dbReference>
<organism evidence="1 2">
    <name type="scientific">Crossiella equi</name>
    <dbReference type="NCBI Taxonomy" id="130796"/>
    <lineage>
        <taxon>Bacteria</taxon>
        <taxon>Bacillati</taxon>
        <taxon>Actinomycetota</taxon>
        <taxon>Actinomycetes</taxon>
        <taxon>Pseudonocardiales</taxon>
        <taxon>Pseudonocardiaceae</taxon>
        <taxon>Crossiella</taxon>
    </lineage>
</organism>
<dbReference type="Gene3D" id="3.50.50.60">
    <property type="entry name" value="FAD/NAD(P)-binding domain"/>
    <property type="match status" value="1"/>
</dbReference>
<dbReference type="SUPFAM" id="SSF51905">
    <property type="entry name" value="FAD/NAD(P)-binding domain"/>
    <property type="match status" value="1"/>
</dbReference>
<dbReference type="EMBL" id="JAGIOO010000001">
    <property type="protein sequence ID" value="MBP2479211.1"/>
    <property type="molecule type" value="Genomic_DNA"/>
</dbReference>
<evidence type="ECO:0000313" key="2">
    <source>
        <dbReference type="Proteomes" id="UP001519363"/>
    </source>
</evidence>